<protein>
    <submittedName>
        <fullName evidence="2">Uncharacterized protein</fullName>
    </submittedName>
</protein>
<keyword evidence="1" id="KW-0175">Coiled coil</keyword>
<dbReference type="Proteomes" id="UP000228930">
    <property type="component" value="Unassembled WGS sequence"/>
</dbReference>
<feature type="coiled-coil region" evidence="1">
    <location>
        <begin position="104"/>
        <end position="138"/>
    </location>
</feature>
<dbReference type="AlphaFoldDB" id="A0A2M6ULF9"/>
<proteinExistence type="predicted"/>
<accession>A0A2M6ULF9</accession>
<comment type="caution">
    <text evidence="2">The sequence shown here is derived from an EMBL/GenBank/DDBJ whole genome shotgun (WGS) entry which is preliminary data.</text>
</comment>
<dbReference type="RefSeq" id="WP_100180506.1">
    <property type="nucleotide sequence ID" value="NZ_LFJC01000003.1"/>
</dbReference>
<name>A0A2M6ULF9_9BRAD</name>
<gene>
    <name evidence="2" type="ORF">TSA1_35170</name>
</gene>
<organism evidence="2 3">
    <name type="scientific">Bradyrhizobium nitroreducens</name>
    <dbReference type="NCBI Taxonomy" id="709803"/>
    <lineage>
        <taxon>Bacteria</taxon>
        <taxon>Pseudomonadati</taxon>
        <taxon>Pseudomonadota</taxon>
        <taxon>Alphaproteobacteria</taxon>
        <taxon>Hyphomicrobiales</taxon>
        <taxon>Nitrobacteraceae</taxon>
        <taxon>Bradyrhizobium</taxon>
    </lineage>
</organism>
<evidence type="ECO:0000313" key="2">
    <source>
        <dbReference type="EMBL" id="PIT05401.1"/>
    </source>
</evidence>
<sequence>MGDTDVYAKRAKNVVDGLARAVALSHAGQDDQALALLATLRPDVASLSEAAKGLHEVVKTEEDLAQARLHAVTEAIASTIDAEAVARSQIDSTQAALAGDVAKLEQAQVDMANYQKKMTELMSRIRELQDELEDNQDKMSKWFWVPGYNVYLAVQNIKDLIEGKQGELNGVIQNLRDEQSKLPGLQRDMAKLAADTAALQARLRELVGAESELKQHQVWLEEAQKGDSALVATSAKVSAFYDELAVALDDTASDLDSTYQIAARLSTAVEVLDDDGNLRSGTLQDAVLYLARHADAASRRIYVFQNVDDGAPQYVSDVVIGTEPAGGYDHAVFVIPFKVTTPYHLRGVIIPMKGQDMVVQLATGPNVPEPSQVVRIPEPKVVVSKSLPGTTPFASHDIPLPGAYVLVPGEQYFVILTSTNLDRFAGTWTNDARAQAPRGQRFRGEWMIWPRDGRGGPSLRVYGMTTVGSLQQFV</sequence>
<dbReference type="EMBL" id="LFJC01000003">
    <property type="protein sequence ID" value="PIT05401.1"/>
    <property type="molecule type" value="Genomic_DNA"/>
</dbReference>
<evidence type="ECO:0000313" key="3">
    <source>
        <dbReference type="Proteomes" id="UP000228930"/>
    </source>
</evidence>
<reference evidence="2 3" key="1">
    <citation type="submission" date="2015-06" db="EMBL/GenBank/DDBJ databases">
        <title>Comparative genome analysis of nirS-carrying Bradyrhizobium sp. strains.</title>
        <authorList>
            <person name="Ishii S."/>
            <person name="Jang J."/>
            <person name="Nishizawa T."/>
            <person name="Senoo K."/>
        </authorList>
    </citation>
    <scope>NUCLEOTIDE SEQUENCE [LARGE SCALE GENOMIC DNA]</scope>
    <source>
        <strain evidence="2 3">TSA1</strain>
    </source>
</reference>
<evidence type="ECO:0000256" key="1">
    <source>
        <dbReference type="SAM" id="Coils"/>
    </source>
</evidence>
<keyword evidence="3" id="KW-1185">Reference proteome</keyword>